<organism evidence="2 3">
    <name type="scientific">Micromonospora echinofusca</name>
    <dbReference type="NCBI Taxonomy" id="47858"/>
    <lineage>
        <taxon>Bacteria</taxon>
        <taxon>Bacillati</taxon>
        <taxon>Actinomycetota</taxon>
        <taxon>Actinomycetes</taxon>
        <taxon>Micromonosporales</taxon>
        <taxon>Micromonosporaceae</taxon>
        <taxon>Micromonospora</taxon>
    </lineage>
</organism>
<dbReference type="InterPro" id="IPR043917">
    <property type="entry name" value="DUF5753"/>
</dbReference>
<evidence type="ECO:0000313" key="2">
    <source>
        <dbReference type="EMBL" id="MBO4204734.1"/>
    </source>
</evidence>
<keyword evidence="3" id="KW-1185">Reference proteome</keyword>
<dbReference type="InterPro" id="IPR001387">
    <property type="entry name" value="Cro/C1-type_HTH"/>
</dbReference>
<protein>
    <submittedName>
        <fullName evidence="2">Helix-turn-helix domain-containing protein</fullName>
    </submittedName>
</protein>
<dbReference type="SUPFAM" id="SSF47413">
    <property type="entry name" value="lambda repressor-like DNA-binding domains"/>
    <property type="match status" value="1"/>
</dbReference>
<dbReference type="SMART" id="SM00530">
    <property type="entry name" value="HTH_XRE"/>
    <property type="match status" value="1"/>
</dbReference>
<comment type="caution">
    <text evidence="2">The sequence shown here is derived from an EMBL/GenBank/DDBJ whole genome shotgun (WGS) entry which is preliminary data.</text>
</comment>
<dbReference type="Pfam" id="PF13560">
    <property type="entry name" value="HTH_31"/>
    <property type="match status" value="1"/>
</dbReference>
<dbReference type="Proteomes" id="UP000823521">
    <property type="component" value="Unassembled WGS sequence"/>
</dbReference>
<dbReference type="Gene3D" id="1.10.260.40">
    <property type="entry name" value="lambda repressor-like DNA-binding domains"/>
    <property type="match status" value="1"/>
</dbReference>
<dbReference type="EMBL" id="WVUH01000005">
    <property type="protein sequence ID" value="MBO4204734.1"/>
    <property type="molecule type" value="Genomic_DNA"/>
</dbReference>
<gene>
    <name evidence="2" type="ORF">GSF22_01730</name>
</gene>
<evidence type="ECO:0000313" key="3">
    <source>
        <dbReference type="Proteomes" id="UP000823521"/>
    </source>
</evidence>
<dbReference type="RefSeq" id="WP_244365787.1">
    <property type="nucleotide sequence ID" value="NZ_WVUH01000005.1"/>
</dbReference>
<reference evidence="2 3" key="1">
    <citation type="submission" date="2019-12" db="EMBL/GenBank/DDBJ databases">
        <title>Whole genome sequencing of endophytic Actinobacterium Micromonospora sp. MPMI6T.</title>
        <authorList>
            <person name="Evv R."/>
            <person name="Podile A.R."/>
        </authorList>
    </citation>
    <scope>NUCLEOTIDE SEQUENCE [LARGE SCALE GENOMIC DNA]</scope>
    <source>
        <strain evidence="2 3">MPMI6</strain>
    </source>
</reference>
<proteinExistence type="predicted"/>
<dbReference type="InterPro" id="IPR010982">
    <property type="entry name" value="Lambda_DNA-bd_dom_sf"/>
</dbReference>
<dbReference type="PROSITE" id="PS50943">
    <property type="entry name" value="HTH_CROC1"/>
    <property type="match status" value="1"/>
</dbReference>
<accession>A0ABS3VJP2</accession>
<feature type="domain" description="HTH cro/C1-type" evidence="1">
    <location>
        <begin position="21"/>
        <end position="73"/>
    </location>
</feature>
<sequence>MVIKRDRRTPTVRGRQLGIELKRLRSEAGLSAEQAAEALGCSQGKVSRIELAQTGISKGDLYLMLDLYGLSDLATKERYWKLAREARGRGWWEDYREVITGGLSAYIAFESEATELRTWSWGTINGLVQTGDYARATFGGEPAGRGRSAGEVDKLVQARMARQRRLTDGSLRLWAVLDESLLHRPIGGTDVLRGQLDHLLTLPDNVVIQVLRQQTVWHAGLNGAFTLMSFQDHPAALFVESLTGDVNVESAEDVEASTLAFDYLRAAAASVEDSRELIAAARDAL</sequence>
<evidence type="ECO:0000259" key="1">
    <source>
        <dbReference type="PROSITE" id="PS50943"/>
    </source>
</evidence>
<dbReference type="CDD" id="cd00093">
    <property type="entry name" value="HTH_XRE"/>
    <property type="match status" value="1"/>
</dbReference>
<dbReference type="Pfam" id="PF19054">
    <property type="entry name" value="DUF5753"/>
    <property type="match status" value="1"/>
</dbReference>
<name>A0ABS3VJP2_MICEH</name>